<dbReference type="SUPFAM" id="SSF54690">
    <property type="entry name" value="Molybdopterin synthase subunit MoaE"/>
    <property type="match status" value="1"/>
</dbReference>
<keyword evidence="5" id="KW-0501">Molybdenum cofactor biosynthesis</keyword>
<comment type="function">
    <text evidence="6">Converts molybdopterin precursor Z into molybdopterin. This requires the incorporation of two sulfur atoms into precursor Z to generate a dithiolene group. The sulfur is provided by MoaD.</text>
</comment>
<gene>
    <name evidence="14" type="ORF">V5F32_21405</name>
</gene>
<dbReference type="EC" id="2.8.1.12" evidence="3"/>
<comment type="similarity">
    <text evidence="2">Belongs to the MoaE family.</text>
</comment>
<name>A0ABW7A171_9HYPH</name>
<evidence type="ECO:0000313" key="14">
    <source>
        <dbReference type="EMBL" id="MFG1374743.1"/>
    </source>
</evidence>
<proteinExistence type="inferred from homology"/>
<evidence type="ECO:0000256" key="10">
    <source>
        <dbReference type="ARBA" id="ARBA00030781"/>
    </source>
</evidence>
<comment type="caution">
    <text evidence="14">The sequence shown here is derived from an EMBL/GenBank/DDBJ whole genome shotgun (WGS) entry which is preliminary data.</text>
</comment>
<evidence type="ECO:0000256" key="5">
    <source>
        <dbReference type="ARBA" id="ARBA00023150"/>
    </source>
</evidence>
<evidence type="ECO:0000256" key="12">
    <source>
        <dbReference type="ARBA" id="ARBA00049878"/>
    </source>
</evidence>
<comment type="catalytic activity">
    <reaction evidence="12">
        <text>2 [molybdopterin-synthase sulfur-carrier protein]-C-terminal-Gly-aminoethanethioate + cyclic pyranopterin phosphate + H2O = molybdopterin + 2 [molybdopterin-synthase sulfur-carrier protein]-C-terminal Gly-Gly + 2 H(+)</text>
        <dbReference type="Rhea" id="RHEA:26333"/>
        <dbReference type="Rhea" id="RHEA-COMP:12202"/>
        <dbReference type="Rhea" id="RHEA-COMP:19907"/>
        <dbReference type="ChEBI" id="CHEBI:15377"/>
        <dbReference type="ChEBI" id="CHEBI:15378"/>
        <dbReference type="ChEBI" id="CHEBI:58698"/>
        <dbReference type="ChEBI" id="CHEBI:59648"/>
        <dbReference type="ChEBI" id="CHEBI:90778"/>
        <dbReference type="ChEBI" id="CHEBI:232372"/>
        <dbReference type="EC" id="2.8.1.12"/>
    </reaction>
</comment>
<dbReference type="PANTHER" id="PTHR23404">
    <property type="entry name" value="MOLYBDOPTERIN SYNTHASE RELATED"/>
    <property type="match status" value="1"/>
</dbReference>
<organism evidence="14 15">
    <name type="scientific">Xanthobacter oligotrophicus</name>
    <dbReference type="NCBI Taxonomy" id="2607286"/>
    <lineage>
        <taxon>Bacteria</taxon>
        <taxon>Pseudomonadati</taxon>
        <taxon>Pseudomonadota</taxon>
        <taxon>Alphaproteobacteria</taxon>
        <taxon>Hyphomicrobiales</taxon>
        <taxon>Xanthobacteraceae</taxon>
        <taxon>Xanthobacter</taxon>
    </lineage>
</organism>
<evidence type="ECO:0000256" key="2">
    <source>
        <dbReference type="ARBA" id="ARBA00005426"/>
    </source>
</evidence>
<dbReference type="EMBL" id="JBAFVH010000015">
    <property type="protein sequence ID" value="MFG1374743.1"/>
    <property type="molecule type" value="Genomic_DNA"/>
</dbReference>
<evidence type="ECO:0000256" key="8">
    <source>
        <dbReference type="ARBA" id="ARBA00029745"/>
    </source>
</evidence>
<dbReference type="RefSeq" id="WP_393994351.1">
    <property type="nucleotide sequence ID" value="NZ_JBAFVH010000015.1"/>
</dbReference>
<evidence type="ECO:0000256" key="9">
    <source>
        <dbReference type="ARBA" id="ARBA00030407"/>
    </source>
</evidence>
<dbReference type="CDD" id="cd00756">
    <property type="entry name" value="MoaE"/>
    <property type="match status" value="1"/>
</dbReference>
<sequence length="161" mass="17323">MFCVRIQEAPFDAAAEAARLAQGRTDVGGIVTFTGLCRADAAAGGTGLAALTLEHYPGMAEEEIERHVAEARARWPLLGAIVVHRHGRLVPGDPIVFVATASAHRTAAFAAAEFLMDWLKTSAPFWKKEERADGPEAGGWVEAKASDDQAAERWARDRAQD</sequence>
<accession>A0ABW7A171</accession>
<feature type="region of interest" description="Disordered" evidence="13">
    <location>
        <begin position="129"/>
        <end position="161"/>
    </location>
</feature>
<dbReference type="Proteomes" id="UP001604002">
    <property type="component" value="Unassembled WGS sequence"/>
</dbReference>
<evidence type="ECO:0000256" key="4">
    <source>
        <dbReference type="ARBA" id="ARBA00013858"/>
    </source>
</evidence>
<dbReference type="InterPro" id="IPR003448">
    <property type="entry name" value="Mopterin_biosynth_MoaE"/>
</dbReference>
<comment type="pathway">
    <text evidence="1">Cofactor biosynthesis; molybdopterin biosynthesis.</text>
</comment>
<dbReference type="InterPro" id="IPR036563">
    <property type="entry name" value="MoaE_sf"/>
</dbReference>
<evidence type="ECO:0000256" key="6">
    <source>
        <dbReference type="ARBA" id="ARBA00025448"/>
    </source>
</evidence>
<reference evidence="14 15" key="1">
    <citation type="submission" date="2024-02" db="EMBL/GenBank/DDBJ databases">
        <title>Expansion and revision of Xanthobacter and proposal of Roseixanthobacter gen. nov.</title>
        <authorList>
            <person name="Soltysiak M.P.M."/>
            <person name="Jalihal A."/>
            <person name="Ory A."/>
            <person name="Chrisophersen C."/>
            <person name="Lee A.D."/>
            <person name="Boulton J."/>
            <person name="Springer M."/>
        </authorList>
    </citation>
    <scope>NUCLEOTIDE SEQUENCE [LARGE SCALE GENOMIC DNA]</scope>
    <source>
        <strain evidence="14 15">23A</strain>
    </source>
</reference>
<evidence type="ECO:0000256" key="7">
    <source>
        <dbReference type="ARBA" id="ARBA00026066"/>
    </source>
</evidence>
<feature type="compositionally biased region" description="Basic and acidic residues" evidence="13">
    <location>
        <begin position="144"/>
        <end position="161"/>
    </location>
</feature>
<evidence type="ECO:0000313" key="15">
    <source>
        <dbReference type="Proteomes" id="UP001604002"/>
    </source>
</evidence>
<evidence type="ECO:0000256" key="11">
    <source>
        <dbReference type="ARBA" id="ARBA00032474"/>
    </source>
</evidence>
<evidence type="ECO:0000256" key="1">
    <source>
        <dbReference type="ARBA" id="ARBA00005046"/>
    </source>
</evidence>
<protein>
    <recommendedName>
        <fullName evidence="4">Molybdopterin synthase catalytic subunit</fullName>
        <ecNumber evidence="3">2.8.1.12</ecNumber>
    </recommendedName>
    <alternativeName>
        <fullName evidence="10">MPT synthase subunit 2</fullName>
    </alternativeName>
    <alternativeName>
        <fullName evidence="8">Molybdenum cofactor biosynthesis protein E</fullName>
    </alternativeName>
    <alternativeName>
        <fullName evidence="9">Molybdopterin-converting factor large subunit</fullName>
    </alternativeName>
    <alternativeName>
        <fullName evidence="11">Molybdopterin-converting factor subunit 2</fullName>
    </alternativeName>
</protein>
<comment type="subunit">
    <text evidence="7">Heterotetramer of 2 MoaD subunits and 2 MoaE subunits. Also stable as homodimer. The enzyme changes between these two forms during catalysis.</text>
</comment>
<dbReference type="Pfam" id="PF02391">
    <property type="entry name" value="MoaE"/>
    <property type="match status" value="1"/>
</dbReference>
<dbReference type="Gene3D" id="3.90.1170.40">
    <property type="entry name" value="Molybdopterin biosynthesis MoaE subunit"/>
    <property type="match status" value="1"/>
</dbReference>
<evidence type="ECO:0000256" key="3">
    <source>
        <dbReference type="ARBA" id="ARBA00011950"/>
    </source>
</evidence>
<evidence type="ECO:0000256" key="13">
    <source>
        <dbReference type="SAM" id="MobiDB-lite"/>
    </source>
</evidence>
<keyword evidence="15" id="KW-1185">Reference proteome</keyword>